<sequence>MNDKPLDNPVALVTGASSGLGRATATLLAAHGYRVFGASRTPSRAASAPFPLLTLDVRSDASVAACVAEVVGAADGSTR</sequence>
<evidence type="ECO:0000313" key="3">
    <source>
        <dbReference type="EMBL" id="MDC0672716.1"/>
    </source>
</evidence>
<gene>
    <name evidence="3" type="ORF">POL58_33500</name>
</gene>
<organism evidence="3 4">
    <name type="scientific">Nannocystis radixulma</name>
    <dbReference type="NCBI Taxonomy" id="2995305"/>
    <lineage>
        <taxon>Bacteria</taxon>
        <taxon>Pseudomonadati</taxon>
        <taxon>Myxococcota</taxon>
        <taxon>Polyangia</taxon>
        <taxon>Nannocystales</taxon>
        <taxon>Nannocystaceae</taxon>
        <taxon>Nannocystis</taxon>
    </lineage>
</organism>
<accession>A0ABT5BEZ9</accession>
<dbReference type="InterPro" id="IPR036291">
    <property type="entry name" value="NAD(P)-bd_dom_sf"/>
</dbReference>
<dbReference type="Pfam" id="PF00106">
    <property type="entry name" value="adh_short"/>
    <property type="match status" value="1"/>
</dbReference>
<dbReference type="PANTHER" id="PTHR44169:SF6">
    <property type="entry name" value="NADPH-DEPENDENT 1-ACYLDIHYDROXYACETONE PHOSPHATE REDUCTASE"/>
    <property type="match status" value="1"/>
</dbReference>
<comment type="similarity">
    <text evidence="1">Belongs to the short-chain dehydrogenases/reductases (SDR) family.</text>
</comment>
<dbReference type="PANTHER" id="PTHR44169">
    <property type="entry name" value="NADPH-DEPENDENT 1-ACYLDIHYDROXYACETONE PHOSPHATE REDUCTASE"/>
    <property type="match status" value="1"/>
</dbReference>
<evidence type="ECO:0000256" key="1">
    <source>
        <dbReference type="ARBA" id="ARBA00006484"/>
    </source>
</evidence>
<proteinExistence type="inferred from homology"/>
<reference evidence="3 4" key="1">
    <citation type="submission" date="2022-11" db="EMBL/GenBank/DDBJ databases">
        <title>Minimal conservation of predation-associated metabolite biosynthetic gene clusters underscores biosynthetic potential of Myxococcota including descriptions for ten novel species: Archangium lansinium sp. nov., Myxococcus landrumus sp. nov., Nannocystis bai.</title>
        <authorList>
            <person name="Ahearne A."/>
            <person name="Stevens C."/>
            <person name="Dowd S."/>
        </authorList>
    </citation>
    <scope>NUCLEOTIDE SEQUENCE [LARGE SCALE GENOMIC DNA]</scope>
    <source>
        <strain evidence="3 4">NCELM</strain>
    </source>
</reference>
<dbReference type="EMBL" id="JAQNDN010000019">
    <property type="protein sequence ID" value="MDC0672716.1"/>
    <property type="molecule type" value="Genomic_DNA"/>
</dbReference>
<evidence type="ECO:0000256" key="2">
    <source>
        <dbReference type="ARBA" id="ARBA00023002"/>
    </source>
</evidence>
<dbReference type="Proteomes" id="UP001217838">
    <property type="component" value="Unassembled WGS sequence"/>
</dbReference>
<dbReference type="RefSeq" id="WP_272004846.1">
    <property type="nucleotide sequence ID" value="NZ_JAQNDN010000019.1"/>
</dbReference>
<dbReference type="SUPFAM" id="SSF51735">
    <property type="entry name" value="NAD(P)-binding Rossmann-fold domains"/>
    <property type="match status" value="1"/>
</dbReference>
<protein>
    <submittedName>
        <fullName evidence="3">SDR family NAD(P)-dependent oxidoreductase</fullName>
    </submittedName>
</protein>
<dbReference type="Gene3D" id="3.40.50.720">
    <property type="entry name" value="NAD(P)-binding Rossmann-like Domain"/>
    <property type="match status" value="1"/>
</dbReference>
<dbReference type="InterPro" id="IPR002347">
    <property type="entry name" value="SDR_fam"/>
</dbReference>
<keyword evidence="4" id="KW-1185">Reference proteome</keyword>
<keyword evidence="2" id="KW-0560">Oxidoreductase</keyword>
<name>A0ABT5BEZ9_9BACT</name>
<evidence type="ECO:0000313" key="4">
    <source>
        <dbReference type="Proteomes" id="UP001217838"/>
    </source>
</evidence>
<comment type="caution">
    <text evidence="3">The sequence shown here is derived from an EMBL/GenBank/DDBJ whole genome shotgun (WGS) entry which is preliminary data.</text>
</comment>